<dbReference type="InterPro" id="IPR000436">
    <property type="entry name" value="Sushi_SCR_CCP_dom"/>
</dbReference>
<protein>
    <recommendedName>
        <fullName evidence="5">Sushi domain-containing protein</fullName>
    </recommendedName>
</protein>
<evidence type="ECO:0000256" key="2">
    <source>
        <dbReference type="ARBA" id="ARBA00023157"/>
    </source>
</evidence>
<evidence type="ECO:0000259" key="5">
    <source>
        <dbReference type="PROSITE" id="PS50923"/>
    </source>
</evidence>
<dbReference type="InterPro" id="IPR024079">
    <property type="entry name" value="MetalloPept_cat_dom_sf"/>
</dbReference>
<accession>A0A383V3J3</accession>
<evidence type="ECO:0000313" key="6">
    <source>
        <dbReference type="EMBL" id="SZX60177.1"/>
    </source>
</evidence>
<dbReference type="Gene3D" id="2.60.40.3440">
    <property type="match status" value="1"/>
</dbReference>
<dbReference type="GO" id="GO:0008237">
    <property type="term" value="F:metallopeptidase activity"/>
    <property type="evidence" value="ECO:0007669"/>
    <property type="project" value="InterPro"/>
</dbReference>
<feature type="compositionally biased region" description="Polar residues" evidence="3">
    <location>
        <begin position="52"/>
        <end position="76"/>
    </location>
</feature>
<dbReference type="SUPFAM" id="SSF55486">
    <property type="entry name" value="Metalloproteases ('zincins'), catalytic domain"/>
    <property type="match status" value="1"/>
</dbReference>
<sequence length="1618" mass="164396">MQHTQSNLAARLRPLLVVVLLVLICIVSSASAAAAAHSHRHRSSSRALKVSNRASRATSLAQTRSRGSSGCATQEPTPEAQKLIRKKLAEGEEAAKRRAAAVTAAARGGVGIASVASAGLLPPATATVSLVFHIIVDYNDIILPGGGKADTAAHRDPANLVVQPQLAGLPTCNHLNDAGIVAQVAKLNEAYRGTMTFVTEKVYRYRIADVDPSNPPAGACVESTACYDGITPILISYYGWWDTRYNGHNHAPVYGDFNTQSLQLELATKLSVARSSSQLNVYMWDWDTAQVNDMGGAFFYEQSFDPFVVASGLDMVFVHCESAVGGNGAKIDLDPGNANGNTPWYSLVAAPYYSGGELVHQIGHALGLYHPDRNGCEAPFGGDEVDDTPAEDDREWNAFDPAAWCPSSGIVMDTCPGEVGTDLKNNYMHAADQYDDTCRALFTPGQLSRVRNMWAAFRKPRGCLSGPNALAPAANAQWPTACTPNAGAEVDAGSVCVAACSPGYEPDPTNGAPSTTCDATGRRSWGNALGSCRATTCSNPPIKQPNAEAFTACQTNTPGASCSANCIQGITGGGSVTATCTATNMWTITGVCQLKSCSTRPAQANHAGVWFGPSCLPGATYGSSCQAACLPGFVAAGGQLAAACTDTDTWTITGGSCNAVVVRCGGLPAPPPNAVFWFGASCEASAVSGSTCSATCLPTATGSGYTLTCSASGNWVQSGSGCTAAGPGPATCGGLPAPPPGTAIWFGASCVGGATVGSSCQASCQAPATGAGYTLSCTASGWQQGGSGCTAPPCGGLPASPPGFPVWSGASCYANAPLGSSCASACPPPGTGAGFTLTCTASGWVQSGGSCSTSPTCGALPNPPLGANPWGGITCFSPAPGGSSCIASCVGGAAAGSGYTIVCTQSSWILQSGGGCGTSTAATCSSNPTPSRPPNTQDWVGCAGVLVGSTCTASCLPGAVGGYTSRCTAKDTWDTSGSCILTGVANIASANLQLVVRYSGPCSDTATGALLNSLTESLYTALPQDRTQFSLEVTTGNCTAVASKRSVTSAARPAATESNQPMAIKVTEALGNALSTSGQAIQALQDWFSGLLASGWCSSSSAALNACISVIRTTGGQEINAPVTGQQMSAPVISTNPPTVCLAGQQLTAGSCSWCPAGTHNPIPGATCVKCSVINSMPNAGRTACDQCKPGFSRSYNAISGALSACVKQPMTCSSIANAAVSPLGTDCVCSRGFTEVFAAPALLASCKDLACSSLPGQQLSALGTRCTCAAGWSESTSAASTCLISCANIPNSRPNATQTGCACIGSFKPTFAANGALASCDLPANDQAVADVVTAVSGQRTRIKPLANDFGQSLRIGAVTAPTKGGRVVMATDNVTLIYLSAAGFIGVDTFTYTTQGSTQPATVTVNVTVGSCNSDSCTLGACNVTTGACDCKGWLGMVPISVPNSNPVERRITPRIPACRYPVFAVANFNTSRILEAATSANFPLNFTVSRDPQRCLQSVILAIGFTRVTGPVNATNTQTALGNACLAAENSRQDVVTSQDAVTAGQASVENGEAEDAVSTQTVEIKALYQVTCAFGRYSVKVQTPATAGCYYFVVHLADGSRQTMVLRATAGSGN</sequence>
<keyword evidence="2" id="KW-1015">Disulfide bond</keyword>
<feature type="chain" id="PRO_5016674142" description="Sushi domain-containing protein" evidence="4">
    <location>
        <begin position="33"/>
        <end position="1618"/>
    </location>
</feature>
<feature type="region of interest" description="Disordered" evidence="3">
    <location>
        <begin position="36"/>
        <end position="80"/>
    </location>
</feature>
<dbReference type="Pfam" id="PF17963">
    <property type="entry name" value="Big_9"/>
    <property type="match status" value="1"/>
</dbReference>
<dbReference type="STRING" id="3088.A0A383V3J3"/>
<dbReference type="Gene3D" id="3.40.390.10">
    <property type="entry name" value="Collagenase (Catalytic Domain)"/>
    <property type="match status" value="1"/>
</dbReference>
<evidence type="ECO:0000256" key="1">
    <source>
        <dbReference type="ARBA" id="ARBA00008721"/>
    </source>
</evidence>
<proteinExistence type="inferred from homology"/>
<organism evidence="6 7">
    <name type="scientific">Tetradesmus obliquus</name>
    <name type="common">Green alga</name>
    <name type="synonym">Acutodesmus obliquus</name>
    <dbReference type="NCBI Taxonomy" id="3088"/>
    <lineage>
        <taxon>Eukaryota</taxon>
        <taxon>Viridiplantae</taxon>
        <taxon>Chlorophyta</taxon>
        <taxon>core chlorophytes</taxon>
        <taxon>Chlorophyceae</taxon>
        <taxon>CS clade</taxon>
        <taxon>Sphaeropleales</taxon>
        <taxon>Scenedesmaceae</taxon>
        <taxon>Tetradesmus</taxon>
    </lineage>
</organism>
<keyword evidence="4" id="KW-0732">Signal</keyword>
<feature type="domain" description="Sushi" evidence="5">
    <location>
        <begin position="595"/>
        <end position="659"/>
    </location>
</feature>
<gene>
    <name evidence="6" type="ORF">BQ4739_LOCUS755</name>
</gene>
<dbReference type="Proteomes" id="UP000256970">
    <property type="component" value="Unassembled WGS sequence"/>
</dbReference>
<reference evidence="6 7" key="1">
    <citation type="submission" date="2016-10" db="EMBL/GenBank/DDBJ databases">
        <authorList>
            <person name="Cai Z."/>
        </authorList>
    </citation>
    <scope>NUCLEOTIDE SEQUENCE [LARGE SCALE GENOMIC DNA]</scope>
</reference>
<dbReference type="EMBL" id="FNXT01000048">
    <property type="protein sequence ID" value="SZX60177.1"/>
    <property type="molecule type" value="Genomic_DNA"/>
</dbReference>
<keyword evidence="7" id="KW-1185">Reference proteome</keyword>
<comment type="similarity">
    <text evidence="1">Belongs to the peptidase M43B family.</text>
</comment>
<evidence type="ECO:0000256" key="4">
    <source>
        <dbReference type="SAM" id="SignalP"/>
    </source>
</evidence>
<evidence type="ECO:0000313" key="7">
    <source>
        <dbReference type="Proteomes" id="UP000256970"/>
    </source>
</evidence>
<dbReference type="InterPro" id="IPR008754">
    <property type="entry name" value="Peptidase_M43"/>
</dbReference>
<dbReference type="PROSITE" id="PS50923">
    <property type="entry name" value="SUSHI"/>
    <property type="match status" value="2"/>
</dbReference>
<dbReference type="SMART" id="SM00032">
    <property type="entry name" value="CCP"/>
    <property type="match status" value="6"/>
</dbReference>
<name>A0A383V3J3_TETOB</name>
<dbReference type="Pfam" id="PF05572">
    <property type="entry name" value="Peptidase_M43"/>
    <property type="match status" value="1"/>
</dbReference>
<feature type="domain" description="Sushi" evidence="5">
    <location>
        <begin position="480"/>
        <end position="534"/>
    </location>
</feature>
<evidence type="ECO:0000256" key="3">
    <source>
        <dbReference type="SAM" id="MobiDB-lite"/>
    </source>
</evidence>
<feature type="signal peptide" evidence="4">
    <location>
        <begin position="1"/>
        <end position="32"/>
    </location>
</feature>